<reference evidence="9 10" key="1">
    <citation type="journal article" date="2020" name="Biotechnol. Biofuels">
        <title>New insights from the biogas microbiome by comprehensive genome-resolved metagenomics of nearly 1600 species originating from multiple anaerobic digesters.</title>
        <authorList>
            <person name="Campanaro S."/>
            <person name="Treu L."/>
            <person name="Rodriguez-R L.M."/>
            <person name="Kovalovszki A."/>
            <person name="Ziels R.M."/>
            <person name="Maus I."/>
            <person name="Zhu X."/>
            <person name="Kougias P.G."/>
            <person name="Basile A."/>
            <person name="Luo G."/>
            <person name="Schluter A."/>
            <person name="Konstantinidis K.T."/>
            <person name="Angelidaki I."/>
        </authorList>
    </citation>
    <scope>NUCLEOTIDE SEQUENCE [LARGE SCALE GENOMIC DNA]</scope>
    <source>
        <strain evidence="9">AS05jafATM_4</strain>
    </source>
</reference>
<dbReference type="Pfam" id="PF09335">
    <property type="entry name" value="VTT_dom"/>
    <property type="match status" value="1"/>
</dbReference>
<protein>
    <recommendedName>
        <fullName evidence="8">VTT domain-containing protein</fullName>
    </recommendedName>
</protein>
<keyword evidence="6 7" id="KW-0472">Membrane</keyword>
<comment type="caution">
    <text evidence="9">The sequence shown here is derived from an EMBL/GenBank/DDBJ whole genome shotgun (WGS) entry which is preliminary data.</text>
</comment>
<evidence type="ECO:0000256" key="5">
    <source>
        <dbReference type="ARBA" id="ARBA00022989"/>
    </source>
</evidence>
<feature type="domain" description="VTT" evidence="8">
    <location>
        <begin position="7"/>
        <end position="119"/>
    </location>
</feature>
<gene>
    <name evidence="9" type="ORF">GX523_15030</name>
</gene>
<evidence type="ECO:0000259" key="8">
    <source>
        <dbReference type="Pfam" id="PF09335"/>
    </source>
</evidence>
<organism evidence="9 10">
    <name type="scientific">Desulfitobacterium dehalogenans</name>
    <dbReference type="NCBI Taxonomy" id="36854"/>
    <lineage>
        <taxon>Bacteria</taxon>
        <taxon>Bacillati</taxon>
        <taxon>Bacillota</taxon>
        <taxon>Clostridia</taxon>
        <taxon>Eubacteriales</taxon>
        <taxon>Desulfitobacteriaceae</taxon>
        <taxon>Desulfitobacterium</taxon>
    </lineage>
</organism>
<proteinExistence type="inferred from homology"/>
<dbReference type="PANTHER" id="PTHR30353:SF0">
    <property type="entry name" value="TRANSMEMBRANE PROTEIN"/>
    <property type="match status" value="1"/>
</dbReference>
<evidence type="ECO:0000256" key="7">
    <source>
        <dbReference type="RuleBase" id="RU367016"/>
    </source>
</evidence>
<comment type="similarity">
    <text evidence="2 7">Belongs to the DedA family.</text>
</comment>
<keyword evidence="5 7" id="KW-1133">Transmembrane helix</keyword>
<comment type="subcellular location">
    <subcellularLocation>
        <location evidence="1 7">Cell membrane</location>
        <topology evidence="1 7">Multi-pass membrane protein</topology>
    </subcellularLocation>
</comment>
<feature type="transmembrane region" description="Helical" evidence="7">
    <location>
        <begin position="99"/>
        <end position="121"/>
    </location>
</feature>
<dbReference type="InterPro" id="IPR032818">
    <property type="entry name" value="DedA-like"/>
</dbReference>
<keyword evidence="4 7" id="KW-0812">Transmembrane</keyword>
<dbReference type="PANTHER" id="PTHR30353">
    <property type="entry name" value="INNER MEMBRANE PROTEIN DEDA-RELATED"/>
    <property type="match status" value="1"/>
</dbReference>
<sequence>IFVVGTFAASGALDVWILFFLLLAAAVIGDTVNYEVGRFLGPKVFSKEMRFLNHENLMKTQRFYEKHGGKTIIIARFLPIIRTFAPFVAGVGTMKYLRFLAYNFVGALLWVTVALCAGYFFGNLPFVKDNFTLVIFAIIGISAIPAVYAYIKNWLQGRNQRKVSTNNESN</sequence>
<evidence type="ECO:0000256" key="3">
    <source>
        <dbReference type="ARBA" id="ARBA00022475"/>
    </source>
</evidence>
<dbReference type="InterPro" id="IPR032816">
    <property type="entry name" value="VTT_dom"/>
</dbReference>
<evidence type="ECO:0000256" key="6">
    <source>
        <dbReference type="ARBA" id="ARBA00023136"/>
    </source>
</evidence>
<name>A0A7C6Z5W5_9FIRM</name>
<comment type="caution">
    <text evidence="7">Lacks conserved residue(s) required for the propagation of feature annotation.</text>
</comment>
<feature type="transmembrane region" description="Helical" evidence="7">
    <location>
        <begin position="6"/>
        <end position="28"/>
    </location>
</feature>
<accession>A0A7C6Z5W5</accession>
<dbReference type="Proteomes" id="UP000553059">
    <property type="component" value="Unassembled WGS sequence"/>
</dbReference>
<dbReference type="AlphaFoldDB" id="A0A7C6Z5W5"/>
<evidence type="ECO:0000256" key="4">
    <source>
        <dbReference type="ARBA" id="ARBA00022692"/>
    </source>
</evidence>
<dbReference type="GO" id="GO:0005886">
    <property type="term" value="C:plasma membrane"/>
    <property type="evidence" value="ECO:0007669"/>
    <property type="project" value="UniProtKB-SubCell"/>
</dbReference>
<evidence type="ECO:0000256" key="2">
    <source>
        <dbReference type="ARBA" id="ARBA00010792"/>
    </source>
</evidence>
<keyword evidence="3 7" id="KW-1003">Cell membrane</keyword>
<feature type="non-terminal residue" evidence="9">
    <location>
        <position position="1"/>
    </location>
</feature>
<evidence type="ECO:0000313" key="10">
    <source>
        <dbReference type="Proteomes" id="UP000553059"/>
    </source>
</evidence>
<dbReference type="EMBL" id="DUTF01000330">
    <property type="protein sequence ID" value="HHY28028.1"/>
    <property type="molecule type" value="Genomic_DNA"/>
</dbReference>
<evidence type="ECO:0000256" key="1">
    <source>
        <dbReference type="ARBA" id="ARBA00004651"/>
    </source>
</evidence>
<feature type="transmembrane region" description="Helical" evidence="7">
    <location>
        <begin position="133"/>
        <end position="151"/>
    </location>
</feature>
<evidence type="ECO:0000313" key="9">
    <source>
        <dbReference type="EMBL" id="HHY28028.1"/>
    </source>
</evidence>